<sequence length="213" mass="24015">MHSKMDCVSRSPLFSPLAPAVKAKLITVTHHRKFYQKGQLIRQPLDHQEGMLILDEGMAKIYALAANGKEKIIELLRSGDVVGQHWLFAPHENQGFIQATSDAWVCSIQYDDFQRLLGESASLSLAMINNFGNQLIEAEKNQLRRDLLDAKARLMAYLRDCAVESGQIEFELPLKKKELANILGITPETLSRQFKQLAAEGQIIVNKRQITIC</sequence>
<accession>A0A0G9FDW2</accession>
<reference evidence="9 12" key="2">
    <citation type="submission" date="2016-08" db="EMBL/GenBank/DDBJ databases">
        <title>Genome sequencing of Lactobacillus plantarum JSA22, isolated from fermented soybean paste.</title>
        <authorList>
            <person name="Choi H.S."/>
        </authorList>
    </citation>
    <scope>NUCLEOTIDE SEQUENCE [LARGE SCALE GENOMIC DNA]</scope>
    <source>
        <strain evidence="9 12">JSA22</strain>
    </source>
</reference>
<protein>
    <submittedName>
        <fullName evidence="7">Transcriptional regulator Crp/Fnr family</fullName>
    </submittedName>
</protein>
<evidence type="ECO:0000256" key="1">
    <source>
        <dbReference type="ARBA" id="ARBA00023015"/>
    </source>
</evidence>
<name>A0A0G9FDW2_LACPN</name>
<dbReference type="GO" id="GO:0003700">
    <property type="term" value="F:DNA-binding transcription factor activity"/>
    <property type="evidence" value="ECO:0007669"/>
    <property type="project" value="TreeGrafter"/>
</dbReference>
<dbReference type="SMART" id="SM00100">
    <property type="entry name" value="cNMP"/>
    <property type="match status" value="1"/>
</dbReference>
<dbReference type="InterPro" id="IPR036388">
    <property type="entry name" value="WH-like_DNA-bd_sf"/>
</dbReference>
<dbReference type="Proteomes" id="UP000076872">
    <property type="component" value="Unassembled WGS sequence"/>
</dbReference>
<dbReference type="GeneID" id="77217877"/>
<evidence type="ECO:0000313" key="12">
    <source>
        <dbReference type="Proteomes" id="UP000094892"/>
    </source>
</evidence>
<dbReference type="Pfam" id="PF00027">
    <property type="entry name" value="cNMP_binding"/>
    <property type="match status" value="1"/>
</dbReference>
<dbReference type="InterPro" id="IPR050397">
    <property type="entry name" value="Env_Response_Regulators"/>
</dbReference>
<keyword evidence="4" id="KW-0175">Coiled coil</keyword>
<evidence type="ECO:0000256" key="4">
    <source>
        <dbReference type="SAM" id="Coils"/>
    </source>
</evidence>
<dbReference type="SUPFAM" id="SSF46785">
    <property type="entry name" value="Winged helix' DNA-binding domain"/>
    <property type="match status" value="1"/>
</dbReference>
<feature type="coiled-coil region" evidence="4">
    <location>
        <begin position="133"/>
        <end position="160"/>
    </location>
</feature>
<evidence type="ECO:0000256" key="3">
    <source>
        <dbReference type="ARBA" id="ARBA00023163"/>
    </source>
</evidence>
<comment type="caution">
    <text evidence="9">The sequence shown here is derived from an EMBL/GenBank/DDBJ whole genome shotgun (WGS) entry which is preliminary data.</text>
</comment>
<dbReference type="AlphaFoldDB" id="A0A0G9FDW2"/>
<dbReference type="EMBL" id="MCOL01000001">
    <property type="protein sequence ID" value="ODO61437.1"/>
    <property type="molecule type" value="Genomic_DNA"/>
</dbReference>
<feature type="domain" description="HTH crp-type" evidence="6">
    <location>
        <begin position="148"/>
        <end position="213"/>
    </location>
</feature>
<dbReference type="CDD" id="cd00038">
    <property type="entry name" value="CAP_ED"/>
    <property type="match status" value="1"/>
</dbReference>
<evidence type="ECO:0000313" key="7">
    <source>
        <dbReference type="EMBL" id="KZU07170.1"/>
    </source>
</evidence>
<dbReference type="Gene3D" id="1.10.10.10">
    <property type="entry name" value="Winged helix-like DNA-binding domain superfamily/Winged helix DNA-binding domain"/>
    <property type="match status" value="1"/>
</dbReference>
<organism evidence="9 12">
    <name type="scientific">Lactiplantibacillus plantarum</name>
    <name type="common">Lactobacillus plantarum</name>
    <dbReference type="NCBI Taxonomy" id="1590"/>
    <lineage>
        <taxon>Bacteria</taxon>
        <taxon>Bacillati</taxon>
        <taxon>Bacillota</taxon>
        <taxon>Bacilli</taxon>
        <taxon>Lactobacillales</taxon>
        <taxon>Lactobacillaceae</taxon>
        <taxon>Lactiplantibacillus</taxon>
    </lineage>
</organism>
<dbReference type="InterPro" id="IPR036390">
    <property type="entry name" value="WH_DNA-bd_sf"/>
</dbReference>
<dbReference type="GO" id="GO:0003677">
    <property type="term" value="F:DNA binding"/>
    <property type="evidence" value="ECO:0007669"/>
    <property type="project" value="UniProtKB-KW"/>
</dbReference>
<evidence type="ECO:0000313" key="10">
    <source>
        <dbReference type="Proteomes" id="UP000076872"/>
    </source>
</evidence>
<dbReference type="PROSITE" id="PS50042">
    <property type="entry name" value="CNMP_BINDING_3"/>
    <property type="match status" value="1"/>
</dbReference>
<evidence type="ECO:0000313" key="8">
    <source>
        <dbReference type="EMBL" id="KZV00115.1"/>
    </source>
</evidence>
<dbReference type="EMBL" id="LUWI01000010">
    <property type="protein sequence ID" value="KZU07170.1"/>
    <property type="molecule type" value="Genomic_DNA"/>
</dbReference>
<keyword evidence="1" id="KW-0805">Transcription regulation</keyword>
<gene>
    <name evidence="9" type="ORF">LPJSA22_01415</name>
    <name evidence="8" type="ORF">NAB2_3345</name>
    <name evidence="7" type="ORF">Nizo2260_0711</name>
</gene>
<dbReference type="Proteomes" id="UP000076989">
    <property type="component" value="Unassembled WGS sequence"/>
</dbReference>
<evidence type="ECO:0000259" key="6">
    <source>
        <dbReference type="PROSITE" id="PS51063"/>
    </source>
</evidence>
<dbReference type="SUPFAM" id="SSF51206">
    <property type="entry name" value="cAMP-binding domain-like"/>
    <property type="match status" value="1"/>
</dbReference>
<dbReference type="SMART" id="SM00419">
    <property type="entry name" value="HTH_CRP"/>
    <property type="match status" value="1"/>
</dbReference>
<dbReference type="GO" id="GO:0005829">
    <property type="term" value="C:cytosol"/>
    <property type="evidence" value="ECO:0007669"/>
    <property type="project" value="TreeGrafter"/>
</dbReference>
<dbReference type="InterPro" id="IPR014710">
    <property type="entry name" value="RmlC-like_jellyroll"/>
</dbReference>
<dbReference type="InterPro" id="IPR018490">
    <property type="entry name" value="cNMP-bd_dom_sf"/>
</dbReference>
<keyword evidence="3" id="KW-0804">Transcription</keyword>
<evidence type="ECO:0000313" key="11">
    <source>
        <dbReference type="Proteomes" id="UP000076989"/>
    </source>
</evidence>
<dbReference type="InterPro" id="IPR012318">
    <property type="entry name" value="HTH_CRP"/>
</dbReference>
<evidence type="ECO:0000259" key="5">
    <source>
        <dbReference type="PROSITE" id="PS50042"/>
    </source>
</evidence>
<dbReference type="PROSITE" id="PS51063">
    <property type="entry name" value="HTH_CRP_2"/>
    <property type="match status" value="1"/>
</dbReference>
<dbReference type="Gene3D" id="2.60.120.10">
    <property type="entry name" value="Jelly Rolls"/>
    <property type="match status" value="1"/>
</dbReference>
<keyword evidence="2" id="KW-0238">DNA-binding</keyword>
<dbReference type="EMBL" id="LUXO01000043">
    <property type="protein sequence ID" value="KZV00115.1"/>
    <property type="molecule type" value="Genomic_DNA"/>
</dbReference>
<dbReference type="RefSeq" id="WP_003640241.1">
    <property type="nucleotide sequence ID" value="NZ_AP018405.1"/>
</dbReference>
<dbReference type="Pfam" id="PF13545">
    <property type="entry name" value="HTH_Crp_2"/>
    <property type="match status" value="1"/>
</dbReference>
<dbReference type="Proteomes" id="UP000094892">
    <property type="component" value="Unassembled WGS sequence"/>
</dbReference>
<dbReference type="PATRIC" id="fig|1590.155.peg.2504"/>
<dbReference type="PANTHER" id="PTHR24567">
    <property type="entry name" value="CRP FAMILY TRANSCRIPTIONAL REGULATORY PROTEIN"/>
    <property type="match status" value="1"/>
</dbReference>
<feature type="domain" description="Cyclic nucleotide-binding" evidence="5">
    <location>
        <begin position="13"/>
        <end position="134"/>
    </location>
</feature>
<dbReference type="PANTHER" id="PTHR24567:SF28">
    <property type="entry name" value="LISTERIOLYSIN REGULATORY PROTEIN"/>
    <property type="match status" value="1"/>
</dbReference>
<dbReference type="InterPro" id="IPR000595">
    <property type="entry name" value="cNMP-bd_dom"/>
</dbReference>
<evidence type="ECO:0000256" key="2">
    <source>
        <dbReference type="ARBA" id="ARBA00023125"/>
    </source>
</evidence>
<proteinExistence type="predicted"/>
<reference evidence="10 11" key="1">
    <citation type="submission" date="2016-03" db="EMBL/GenBank/DDBJ databases">
        <title>Comparative genomics of 54 Lactobacillus plantarum strains reveals genomic uncoupling from niche constraints.</title>
        <authorList>
            <person name="Martino M.E."/>
        </authorList>
    </citation>
    <scope>NUCLEOTIDE SEQUENCE [LARGE SCALE GENOMIC DNA]</scope>
    <source>
        <strain evidence="8 10">NAB2</strain>
        <strain evidence="7 11">Nizo2260</strain>
    </source>
</reference>
<evidence type="ECO:0000313" key="9">
    <source>
        <dbReference type="EMBL" id="ODO61437.1"/>
    </source>
</evidence>
<dbReference type="PRINTS" id="PR00034">
    <property type="entry name" value="HTHCRP"/>
</dbReference>